<gene>
    <name evidence="1" type="ORF">V6N11_051461</name>
</gene>
<organism evidence="1 2">
    <name type="scientific">Hibiscus sabdariffa</name>
    <name type="common">roselle</name>
    <dbReference type="NCBI Taxonomy" id="183260"/>
    <lineage>
        <taxon>Eukaryota</taxon>
        <taxon>Viridiplantae</taxon>
        <taxon>Streptophyta</taxon>
        <taxon>Embryophyta</taxon>
        <taxon>Tracheophyta</taxon>
        <taxon>Spermatophyta</taxon>
        <taxon>Magnoliopsida</taxon>
        <taxon>eudicotyledons</taxon>
        <taxon>Gunneridae</taxon>
        <taxon>Pentapetalae</taxon>
        <taxon>rosids</taxon>
        <taxon>malvids</taxon>
        <taxon>Malvales</taxon>
        <taxon>Malvaceae</taxon>
        <taxon>Malvoideae</taxon>
        <taxon>Hibiscus</taxon>
    </lineage>
</organism>
<keyword evidence="2" id="KW-1185">Reference proteome</keyword>
<comment type="caution">
    <text evidence="1">The sequence shown here is derived from an EMBL/GenBank/DDBJ whole genome shotgun (WGS) entry which is preliminary data.</text>
</comment>
<sequence>MYFVFDASNEKDKQQADINNNQNKLMKFQNNDDSLIIVKYFDNKVDFGNKEVNGRTGDFDLLIAWVLIKDEISDLKVKSICFGKIASRNWITVKLLSGEGRSYFLTQTVPNDSQVVLQGFKIVMEQLSQLAKVMSKESVTFCF</sequence>
<dbReference type="Proteomes" id="UP001396334">
    <property type="component" value="Unassembled WGS sequence"/>
</dbReference>
<evidence type="ECO:0000313" key="2">
    <source>
        <dbReference type="Proteomes" id="UP001396334"/>
    </source>
</evidence>
<name>A0ABR2U762_9ROSI</name>
<evidence type="ECO:0000313" key="1">
    <source>
        <dbReference type="EMBL" id="KAK9045552.1"/>
    </source>
</evidence>
<proteinExistence type="predicted"/>
<accession>A0ABR2U762</accession>
<dbReference type="EMBL" id="JBBPBN010000001">
    <property type="protein sequence ID" value="KAK9045552.1"/>
    <property type="molecule type" value="Genomic_DNA"/>
</dbReference>
<reference evidence="1 2" key="1">
    <citation type="journal article" date="2024" name="G3 (Bethesda)">
        <title>Genome assembly of Hibiscus sabdariffa L. provides insights into metabolisms of medicinal natural products.</title>
        <authorList>
            <person name="Kim T."/>
        </authorList>
    </citation>
    <scope>NUCLEOTIDE SEQUENCE [LARGE SCALE GENOMIC DNA]</scope>
    <source>
        <strain evidence="1">TK-2024</strain>
        <tissue evidence="1">Old leaves</tissue>
    </source>
</reference>
<protein>
    <submittedName>
        <fullName evidence="1">Uncharacterized protein</fullName>
    </submittedName>
</protein>